<dbReference type="Gene3D" id="2.170.150.70">
    <property type="match status" value="1"/>
</dbReference>
<dbReference type="Pfam" id="PF04828">
    <property type="entry name" value="GFA"/>
    <property type="match status" value="1"/>
</dbReference>
<dbReference type="EMBL" id="BAABKY010000001">
    <property type="protein sequence ID" value="GAA5067780.1"/>
    <property type="molecule type" value="Genomic_DNA"/>
</dbReference>
<evidence type="ECO:0000256" key="2">
    <source>
        <dbReference type="ARBA" id="ARBA00022723"/>
    </source>
</evidence>
<proteinExistence type="inferred from homology"/>
<dbReference type="InterPro" id="IPR006913">
    <property type="entry name" value="CENP-V/GFA"/>
</dbReference>
<organism evidence="5 6">
    <name type="scientific">Lysobacter panacisoli</name>
    <dbReference type="NCBI Taxonomy" id="1255263"/>
    <lineage>
        <taxon>Bacteria</taxon>
        <taxon>Pseudomonadati</taxon>
        <taxon>Pseudomonadota</taxon>
        <taxon>Gammaproteobacteria</taxon>
        <taxon>Lysobacterales</taxon>
        <taxon>Lysobacteraceae</taxon>
        <taxon>Lysobacter</taxon>
    </lineage>
</organism>
<dbReference type="Proteomes" id="UP001501083">
    <property type="component" value="Unassembled WGS sequence"/>
</dbReference>
<keyword evidence="6" id="KW-1185">Reference proteome</keyword>
<sequence length="141" mass="15421">MNARHGGCHCGRLAYEARFAKPLTDYTPRACDCGFCRKHGAAWLSDAGGSLVLRLRGDALFYRQGSGQAEFLACPHCAVLVMVTAEVAGMTYAAINARTLDDADRLAGEQPASPQKLAATEKMERWSQLWFADMKIVHVDD</sequence>
<evidence type="ECO:0000259" key="4">
    <source>
        <dbReference type="PROSITE" id="PS51891"/>
    </source>
</evidence>
<comment type="caution">
    <text evidence="5">The sequence shown here is derived from an EMBL/GenBank/DDBJ whole genome shotgun (WGS) entry which is preliminary data.</text>
</comment>
<comment type="similarity">
    <text evidence="1">Belongs to the Gfa family.</text>
</comment>
<evidence type="ECO:0000313" key="6">
    <source>
        <dbReference type="Proteomes" id="UP001501083"/>
    </source>
</evidence>
<dbReference type="PROSITE" id="PS51891">
    <property type="entry name" value="CENP_V_GFA"/>
    <property type="match status" value="1"/>
</dbReference>
<keyword evidence="3" id="KW-0862">Zinc</keyword>
<feature type="domain" description="CENP-V/GFA" evidence="4">
    <location>
        <begin position="4"/>
        <end position="113"/>
    </location>
</feature>
<dbReference type="InterPro" id="IPR011057">
    <property type="entry name" value="Mss4-like_sf"/>
</dbReference>
<reference evidence="6" key="1">
    <citation type="journal article" date="2019" name="Int. J. Syst. Evol. Microbiol.">
        <title>The Global Catalogue of Microorganisms (GCM) 10K type strain sequencing project: providing services to taxonomists for standard genome sequencing and annotation.</title>
        <authorList>
            <consortium name="The Broad Institute Genomics Platform"/>
            <consortium name="The Broad Institute Genome Sequencing Center for Infectious Disease"/>
            <person name="Wu L."/>
            <person name="Ma J."/>
        </authorList>
    </citation>
    <scope>NUCLEOTIDE SEQUENCE [LARGE SCALE GENOMIC DNA]</scope>
    <source>
        <strain evidence="6">JCM 19212</strain>
    </source>
</reference>
<dbReference type="SUPFAM" id="SSF51316">
    <property type="entry name" value="Mss4-like"/>
    <property type="match status" value="1"/>
</dbReference>
<gene>
    <name evidence="5" type="ORF">GCM10025759_02790</name>
</gene>
<evidence type="ECO:0000313" key="5">
    <source>
        <dbReference type="EMBL" id="GAA5067780.1"/>
    </source>
</evidence>
<accession>A0ABP9L1A7</accession>
<protein>
    <recommendedName>
        <fullName evidence="4">CENP-V/GFA domain-containing protein</fullName>
    </recommendedName>
</protein>
<keyword evidence="2" id="KW-0479">Metal-binding</keyword>
<evidence type="ECO:0000256" key="1">
    <source>
        <dbReference type="ARBA" id="ARBA00005495"/>
    </source>
</evidence>
<name>A0ABP9L1A7_9GAMM</name>
<evidence type="ECO:0000256" key="3">
    <source>
        <dbReference type="ARBA" id="ARBA00022833"/>
    </source>
</evidence>
<dbReference type="RefSeq" id="WP_158983188.1">
    <property type="nucleotide sequence ID" value="NZ_BAABKY010000001.1"/>
</dbReference>